<dbReference type="Gene3D" id="2.30.42.10">
    <property type="match status" value="3"/>
</dbReference>
<dbReference type="GO" id="GO:0043113">
    <property type="term" value="P:receptor clustering"/>
    <property type="evidence" value="ECO:0007669"/>
    <property type="project" value="TreeGrafter"/>
</dbReference>
<dbReference type="PROSITE" id="PS50052">
    <property type="entry name" value="GUANYLATE_KINASE_2"/>
    <property type="match status" value="1"/>
</dbReference>
<proteinExistence type="predicted"/>
<dbReference type="GO" id="GO:0043005">
    <property type="term" value="C:neuron projection"/>
    <property type="evidence" value="ECO:0007669"/>
    <property type="project" value="InterPro"/>
</dbReference>
<dbReference type="GO" id="GO:0019901">
    <property type="term" value="F:protein kinase binding"/>
    <property type="evidence" value="ECO:0007669"/>
    <property type="project" value="TreeGrafter"/>
</dbReference>
<dbReference type="FunFam" id="3.40.50.300:FF:001402">
    <property type="entry name" value="Discs, large homolog 3 (Drosophila)"/>
    <property type="match status" value="1"/>
</dbReference>
<dbReference type="AlphaFoldDB" id="A0A8C6FB98"/>
<dbReference type="InterPro" id="IPR008144">
    <property type="entry name" value="Guanylate_kin-like_dom"/>
</dbReference>
<dbReference type="FunFam" id="3.30.63.10:FF:000001">
    <property type="entry name" value="Disks large homolog 1 isoform 2"/>
    <property type="match status" value="1"/>
</dbReference>
<dbReference type="GO" id="GO:0099072">
    <property type="term" value="P:regulation of postsynaptic membrane neurotransmitter receptor levels"/>
    <property type="evidence" value="ECO:0007669"/>
    <property type="project" value="TreeGrafter"/>
</dbReference>
<evidence type="ECO:0000256" key="2">
    <source>
        <dbReference type="ARBA" id="ARBA00022737"/>
    </source>
</evidence>
<dbReference type="SUPFAM" id="SSF50156">
    <property type="entry name" value="PDZ domain-like"/>
    <property type="match status" value="3"/>
</dbReference>
<dbReference type="PANTHER" id="PTHR23119:SF6">
    <property type="entry name" value="DISKS LARGE HOMOLOG 2"/>
    <property type="match status" value="1"/>
</dbReference>
<accession>A0A8C6FB98</accession>
<reference evidence="7" key="2">
    <citation type="submission" date="2025-09" db="UniProtKB">
        <authorList>
            <consortium name="Ensembl"/>
        </authorList>
    </citation>
    <scope>IDENTIFICATION</scope>
</reference>
<dbReference type="Pfam" id="PF10600">
    <property type="entry name" value="PDZ_assoc"/>
    <property type="match status" value="1"/>
</dbReference>
<dbReference type="SMART" id="SM00326">
    <property type="entry name" value="SH3"/>
    <property type="match status" value="1"/>
</dbReference>
<dbReference type="SUPFAM" id="SSF50044">
    <property type="entry name" value="SH3-domain"/>
    <property type="match status" value="1"/>
</dbReference>
<dbReference type="InterPro" id="IPR019583">
    <property type="entry name" value="DLG1-4_PDZ_assoc"/>
</dbReference>
<dbReference type="GO" id="GO:0045197">
    <property type="term" value="P:establishment or maintenance of epithelial cell apical/basal polarity"/>
    <property type="evidence" value="ECO:0007669"/>
    <property type="project" value="TreeGrafter"/>
</dbReference>
<dbReference type="PANTHER" id="PTHR23119">
    <property type="entry name" value="DISCS LARGE"/>
    <property type="match status" value="1"/>
</dbReference>
<dbReference type="CDD" id="cd06724">
    <property type="entry name" value="PDZ2_Dlg1-2-4-like"/>
    <property type="match status" value="1"/>
</dbReference>
<dbReference type="PROSITE" id="PS50002">
    <property type="entry name" value="SH3"/>
    <property type="match status" value="1"/>
</dbReference>
<dbReference type="GO" id="GO:0035255">
    <property type="term" value="F:ionotropic glutamate receptor binding"/>
    <property type="evidence" value="ECO:0007669"/>
    <property type="project" value="TreeGrafter"/>
</dbReference>
<dbReference type="GO" id="GO:0098839">
    <property type="term" value="C:postsynaptic density membrane"/>
    <property type="evidence" value="ECO:0007669"/>
    <property type="project" value="TreeGrafter"/>
</dbReference>
<dbReference type="InterPro" id="IPR027417">
    <property type="entry name" value="P-loop_NTPase"/>
</dbReference>
<evidence type="ECO:0000313" key="8">
    <source>
        <dbReference type="Proteomes" id="UP000694561"/>
    </source>
</evidence>
<protein>
    <submittedName>
        <fullName evidence="7">Discs large MAGUK scaffold protein 2</fullName>
    </submittedName>
</protein>
<dbReference type="CDD" id="cd06795">
    <property type="entry name" value="PDZ3_Dlg1-2-4-like"/>
    <property type="match status" value="1"/>
</dbReference>
<dbReference type="SMART" id="SM00072">
    <property type="entry name" value="GuKc"/>
    <property type="match status" value="1"/>
</dbReference>
<dbReference type="CDD" id="cd00071">
    <property type="entry name" value="GMPK"/>
    <property type="match status" value="1"/>
</dbReference>
<dbReference type="CDD" id="cd06723">
    <property type="entry name" value="PDZ1_Dlg1-2-4-like"/>
    <property type="match status" value="1"/>
</dbReference>
<dbReference type="PROSITE" id="PS50106">
    <property type="entry name" value="PDZ"/>
    <property type="match status" value="3"/>
</dbReference>
<feature type="domain" description="PDZ" evidence="6">
    <location>
        <begin position="318"/>
        <end position="399"/>
    </location>
</feature>
<dbReference type="GO" id="GO:0097120">
    <property type="term" value="P:receptor localization to synapse"/>
    <property type="evidence" value="ECO:0007669"/>
    <property type="project" value="TreeGrafter"/>
</dbReference>
<evidence type="ECO:0000259" key="4">
    <source>
        <dbReference type="PROSITE" id="PS50002"/>
    </source>
</evidence>
<dbReference type="Pfam" id="PF00595">
    <property type="entry name" value="PDZ"/>
    <property type="match status" value="3"/>
</dbReference>
<dbReference type="PROSITE" id="PS00856">
    <property type="entry name" value="GUANYLATE_KINASE_1"/>
    <property type="match status" value="1"/>
</dbReference>
<name>A0A8C6FB98_MONMO</name>
<dbReference type="InterPro" id="IPR016313">
    <property type="entry name" value="DLG1-like"/>
</dbReference>
<feature type="domain" description="Guanylate kinase-like" evidence="5">
    <location>
        <begin position="559"/>
        <end position="734"/>
    </location>
</feature>
<dbReference type="FunFam" id="2.30.42.10:FF:000091">
    <property type="entry name" value="disks large homolog 1 isoform X8"/>
    <property type="match status" value="1"/>
</dbReference>
<evidence type="ECO:0000259" key="5">
    <source>
        <dbReference type="PROSITE" id="PS50052"/>
    </source>
</evidence>
<dbReference type="FunFam" id="2.30.42.10:FF:000001">
    <property type="entry name" value="Disks large homolog 1 isoform 2"/>
    <property type="match status" value="1"/>
</dbReference>
<evidence type="ECO:0000256" key="3">
    <source>
        <dbReference type="PROSITE-ProRule" id="PRU00192"/>
    </source>
</evidence>
<keyword evidence="1 3" id="KW-0728">SH3 domain</keyword>
<dbReference type="SMART" id="SM00228">
    <property type="entry name" value="PDZ"/>
    <property type="match status" value="3"/>
</dbReference>
<dbReference type="InterPro" id="IPR036034">
    <property type="entry name" value="PDZ_sf"/>
</dbReference>
<evidence type="ECO:0000259" key="6">
    <source>
        <dbReference type="PROSITE" id="PS50106"/>
    </source>
</evidence>
<gene>
    <name evidence="7" type="primary">DLG2</name>
</gene>
<reference evidence="7" key="1">
    <citation type="submission" date="2025-08" db="UniProtKB">
        <authorList>
            <consortium name="Ensembl"/>
        </authorList>
    </citation>
    <scope>IDENTIFICATION</scope>
</reference>
<dbReference type="GO" id="GO:0031594">
    <property type="term" value="C:neuromuscular junction"/>
    <property type="evidence" value="ECO:0007669"/>
    <property type="project" value="InterPro"/>
</dbReference>
<dbReference type="Gene3D" id="3.40.50.300">
    <property type="entry name" value="P-loop containing nucleotide triphosphate hydrolases"/>
    <property type="match status" value="1"/>
</dbReference>
<evidence type="ECO:0000313" key="7">
    <source>
        <dbReference type="Ensembl" id="ENSMMNP00015023133.1"/>
    </source>
</evidence>
<dbReference type="Pfam" id="PF00018">
    <property type="entry name" value="SH3_1"/>
    <property type="match status" value="1"/>
</dbReference>
<dbReference type="Pfam" id="PF00625">
    <property type="entry name" value="Guanylate_kin"/>
    <property type="match status" value="1"/>
</dbReference>
<dbReference type="FunFam" id="2.30.30.40:FF:000008">
    <property type="entry name" value="Disks large homolog 1 isoform 2"/>
    <property type="match status" value="1"/>
</dbReference>
<organism evidence="7 8">
    <name type="scientific">Monodon monoceros</name>
    <name type="common">Narwhal</name>
    <name type="synonym">Ceratodon monodon</name>
    <dbReference type="NCBI Taxonomy" id="40151"/>
    <lineage>
        <taxon>Eukaryota</taxon>
        <taxon>Metazoa</taxon>
        <taxon>Chordata</taxon>
        <taxon>Craniata</taxon>
        <taxon>Vertebrata</taxon>
        <taxon>Euteleostomi</taxon>
        <taxon>Mammalia</taxon>
        <taxon>Eutheria</taxon>
        <taxon>Laurasiatheria</taxon>
        <taxon>Artiodactyla</taxon>
        <taxon>Whippomorpha</taxon>
        <taxon>Cetacea</taxon>
        <taxon>Odontoceti</taxon>
        <taxon>Monodontidae</taxon>
        <taxon>Monodon</taxon>
    </lineage>
</organism>
<keyword evidence="8" id="KW-1185">Reference proteome</keyword>
<dbReference type="Proteomes" id="UP000694561">
    <property type="component" value="Unplaced"/>
</dbReference>
<dbReference type="InterPro" id="IPR036028">
    <property type="entry name" value="SH3-like_dom_sf"/>
</dbReference>
<dbReference type="Gene3D" id="2.30.30.40">
    <property type="entry name" value="SH3 Domains"/>
    <property type="match status" value="1"/>
</dbReference>
<dbReference type="GeneTree" id="ENSGT00940000155156"/>
<dbReference type="FunFam" id="2.30.42.10:FF:000002">
    <property type="entry name" value="Disks large homolog 4 isoform 2"/>
    <property type="match status" value="1"/>
</dbReference>
<dbReference type="InterPro" id="IPR035759">
    <property type="entry name" value="DLG2_SH3"/>
</dbReference>
<dbReference type="CDD" id="cd12032">
    <property type="entry name" value="SH3_DLG2"/>
    <property type="match status" value="1"/>
</dbReference>
<dbReference type="GO" id="GO:0098609">
    <property type="term" value="P:cell-cell adhesion"/>
    <property type="evidence" value="ECO:0007669"/>
    <property type="project" value="TreeGrafter"/>
</dbReference>
<sequence length="749" mass="83308">MQRQSASRAENYQLLWDTIASLKQCEQAMQHAFIPVNGTEIEYEFEEITLERGNSGLGFSIAGGTDNPHIGDDPGIFITKIIPGGAAAEDGRLRVNDCILRVNEVDVSEVSHSKAVEALKEAGSIVRLYVRRRRPILETVVEIKLFKGPKGLGFSIAGGVGNQHIPGDNSIYVTKIIDGGAAQKDGRLQVGDRLLMVNNYSLEEVTHEEAVAILKNTSDVVYLKVGKATTIYMTDPYGPPDITHPYSPPMGNHLLSGNNGTLEYKTSLPPISPGRYSPIPKHMLVEDDYTSHSQHSTTTRQPSVTLQRAISLEGEPRKVVLHKGSTGLGFNIVGGEDGEGIFVSFILAGGPADLSGELQRGDQILSVNGIDLRGASHEQAAAALKGAGQTVTIIAQYQPEDYARFEAKIHDLREQMMNHSMSSGSGSLRTNQKRSLYVRAMFDYDKSKDSGLPSQGLSFKYGDILHVINASDDEWWQARRVTLEGDSEEMGVIPSKRRVERKERARLKTVKFNAKPGVIDSKGDIPGLGDDGYGTKTLRGQEDFILSYEPVTRQEINYTRPVIILGPMKDRINDDLISEFPDKFGSCVPHTTRPKRDYEVDGRDYHFVISREQMEKDIQEHKFIEAGQYNDNLYGTSVQSVRFVAERGKHCILDVSGNAIKRLQVAQLYPIAIFIKPKSLEPLMEMNKRLTEEQAKKTYDRAIKLEQEFGEYFTAIVQGDTLEDIYNQCKLVIEEQSGPFIWIPSKEKL</sequence>
<dbReference type="InterPro" id="IPR001478">
    <property type="entry name" value="PDZ"/>
</dbReference>
<feature type="domain" description="PDZ" evidence="6">
    <location>
        <begin position="142"/>
        <end position="229"/>
    </location>
</feature>
<dbReference type="InterPro" id="IPR001452">
    <property type="entry name" value="SH3_domain"/>
</dbReference>
<evidence type="ECO:0000256" key="1">
    <source>
        <dbReference type="ARBA" id="ARBA00022443"/>
    </source>
</evidence>
<dbReference type="InterPro" id="IPR050614">
    <property type="entry name" value="Synaptic_Scaffolding_LAP-MAGUK"/>
</dbReference>
<feature type="domain" description="SH3" evidence="4">
    <location>
        <begin position="433"/>
        <end position="503"/>
    </location>
</feature>
<dbReference type="PIRSF" id="PIRSF001741">
    <property type="entry name" value="MAGUK_DLGH"/>
    <property type="match status" value="1"/>
</dbReference>
<dbReference type="GO" id="GO:0007268">
    <property type="term" value="P:chemical synaptic transmission"/>
    <property type="evidence" value="ECO:0007669"/>
    <property type="project" value="InterPro"/>
</dbReference>
<feature type="domain" description="PDZ" evidence="6">
    <location>
        <begin position="47"/>
        <end position="134"/>
    </location>
</feature>
<dbReference type="Ensembl" id="ENSMMNT00015025418.1">
    <property type="protein sequence ID" value="ENSMMNP00015023133.1"/>
    <property type="gene ID" value="ENSMMNG00015015492.1"/>
</dbReference>
<dbReference type="GO" id="GO:0016323">
    <property type="term" value="C:basolateral plasma membrane"/>
    <property type="evidence" value="ECO:0007669"/>
    <property type="project" value="TreeGrafter"/>
</dbReference>
<dbReference type="SUPFAM" id="SSF52540">
    <property type="entry name" value="P-loop containing nucleoside triphosphate hydrolases"/>
    <property type="match status" value="1"/>
</dbReference>
<dbReference type="FunFam" id="2.30.30.40:FF:000027">
    <property type="entry name" value="Disks large homolog 3 isoform 1"/>
    <property type="match status" value="1"/>
</dbReference>
<dbReference type="InterPro" id="IPR008145">
    <property type="entry name" value="GK/Ca_channel_bsu"/>
</dbReference>
<dbReference type="InterPro" id="IPR020590">
    <property type="entry name" value="Guanylate_kinase_CS"/>
</dbReference>
<dbReference type="Gene3D" id="3.30.63.10">
    <property type="entry name" value="Guanylate Kinase phosphate binding domain"/>
    <property type="match status" value="1"/>
</dbReference>
<keyword evidence="2" id="KW-0677">Repeat</keyword>